<dbReference type="Proteomes" id="UP001629235">
    <property type="component" value="Unassembled WGS sequence"/>
</dbReference>
<reference evidence="1 2" key="1">
    <citation type="journal article" date="2024" name="Chem. Sci.">
        <title>Discovery of megapolipeptins by genome mining of a Burkholderiales bacteria collection.</title>
        <authorList>
            <person name="Paulo B.S."/>
            <person name="Recchia M.J.J."/>
            <person name="Lee S."/>
            <person name="Fergusson C.H."/>
            <person name="Romanowski S.B."/>
            <person name="Hernandez A."/>
            <person name="Krull N."/>
            <person name="Liu D.Y."/>
            <person name="Cavanagh H."/>
            <person name="Bos A."/>
            <person name="Gray C.A."/>
            <person name="Murphy B.T."/>
            <person name="Linington R.G."/>
            <person name="Eustaquio A.S."/>
        </authorList>
    </citation>
    <scope>NUCLEOTIDE SEQUENCE [LARGE SCALE GENOMIC DNA]</scope>
    <source>
        <strain evidence="1 2">RL18-126-BIB-B</strain>
    </source>
</reference>
<organism evidence="1 2">
    <name type="scientific">Paraburkholderia rhynchosiae</name>
    <dbReference type="NCBI Taxonomy" id="487049"/>
    <lineage>
        <taxon>Bacteria</taxon>
        <taxon>Pseudomonadati</taxon>
        <taxon>Pseudomonadota</taxon>
        <taxon>Betaproteobacteria</taxon>
        <taxon>Burkholderiales</taxon>
        <taxon>Burkholderiaceae</taxon>
        <taxon>Paraburkholderia</taxon>
    </lineage>
</organism>
<dbReference type="EMBL" id="JAQQDW010000020">
    <property type="protein sequence ID" value="MFM0104285.1"/>
    <property type="molecule type" value="Genomic_DNA"/>
</dbReference>
<evidence type="ECO:0000313" key="2">
    <source>
        <dbReference type="Proteomes" id="UP001629235"/>
    </source>
</evidence>
<sequence length="423" mass="46075">MFNTRAMRAKSGLSFSAGAVILLAVALGCLAIHVLHLYVKFRANPPDAFGDFNFYLYAFNTVLEDPTRLYDHDGLVAFLQGIGARSTGDDVFYAYPPQFALLFSPLALLTPLAAKFVWMTMSLVLFAIGVLLIVKMAYRGGERGVPILLVAIALLSFPLVEDAYDGQSNQLLFFLLAATFFLVDRGNRYVAGLVLGLAIVLKLTPLAIAGLLLLRREWRTFIAAMIVSIALTVMTAVQVGAGVVLQYFLSDMPRLSAMNQLVGGGGLPSNNSLKGAFQTLSAQVGMPMSSDMLTLVSLGFALAACLFSAYLVMRRHGDSRMDYALAAMTMLMAYPVLEPIHLLIALIPLLILFGTALESENKRLSALKPKVELLLAALAVLILFFAAKFVSYTVASLIIYGLCVARYYPPEPVRRPHRPTRFA</sequence>
<proteinExistence type="predicted"/>
<evidence type="ECO:0000313" key="1">
    <source>
        <dbReference type="EMBL" id="MFM0104285.1"/>
    </source>
</evidence>
<accession>A0ACC7N9W0</accession>
<gene>
    <name evidence="1" type="ORF">PQR01_12530</name>
</gene>
<keyword evidence="2" id="KW-1185">Reference proteome</keyword>
<protein>
    <submittedName>
        <fullName evidence="1">Glycosyltransferase family 87 protein</fullName>
    </submittedName>
</protein>
<comment type="caution">
    <text evidence="1">The sequence shown here is derived from an EMBL/GenBank/DDBJ whole genome shotgun (WGS) entry which is preliminary data.</text>
</comment>
<name>A0ACC7N9W0_9BURK</name>